<dbReference type="EMBL" id="RBKT01000001">
    <property type="protein sequence ID" value="RKR92786.1"/>
    <property type="molecule type" value="Genomic_DNA"/>
</dbReference>
<keyword evidence="1" id="KW-0808">Transferase</keyword>
<comment type="caution">
    <text evidence="1">The sequence shown here is derived from an EMBL/GenBank/DDBJ whole genome shotgun (WGS) entry which is preliminary data.</text>
</comment>
<evidence type="ECO:0000313" key="1">
    <source>
        <dbReference type="EMBL" id="RKR92786.1"/>
    </source>
</evidence>
<name>A0A495JUV4_9ACTN</name>
<organism evidence="1 2">
    <name type="scientific">Micromonospora pisi</name>
    <dbReference type="NCBI Taxonomy" id="589240"/>
    <lineage>
        <taxon>Bacteria</taxon>
        <taxon>Bacillati</taxon>
        <taxon>Actinomycetota</taxon>
        <taxon>Actinomycetes</taxon>
        <taxon>Micromonosporales</taxon>
        <taxon>Micromonosporaceae</taxon>
        <taxon>Micromonospora</taxon>
    </lineage>
</organism>
<dbReference type="GO" id="GO:0016740">
    <property type="term" value="F:transferase activity"/>
    <property type="evidence" value="ECO:0007669"/>
    <property type="project" value="UniProtKB-KW"/>
</dbReference>
<dbReference type="CDD" id="cd00761">
    <property type="entry name" value="Glyco_tranf_GTA_type"/>
    <property type="match status" value="1"/>
</dbReference>
<dbReference type="Proteomes" id="UP000277671">
    <property type="component" value="Unassembled WGS sequence"/>
</dbReference>
<sequence length="219" mass="24333">MRAEVAILVPMLGRPHRVAPLLESIAATTPGAEVLFVVSPDDVAVHAEIDAAGRRRVTVPWRGCGDYQRKINFGIRATTAPLLFTAADDLRFHPGWLNAAHKRLAAGIGVVGTNDLANKRVLRGDHATHMLVTREYVTEYGTIDEPGKFLHEGYPHEWCDDEAVATAKHRKAWAFARDAVVEHLHPTVGKAPMDPLYAQQGHRMAAGRSIFNRRRRLWT</sequence>
<proteinExistence type="predicted"/>
<dbReference type="Gene3D" id="3.90.550.10">
    <property type="entry name" value="Spore Coat Polysaccharide Biosynthesis Protein SpsA, Chain A"/>
    <property type="match status" value="1"/>
</dbReference>
<evidence type="ECO:0000313" key="2">
    <source>
        <dbReference type="Proteomes" id="UP000277671"/>
    </source>
</evidence>
<accession>A0A495JUV4</accession>
<dbReference type="OrthoDB" id="3356875at2"/>
<dbReference type="InterPro" id="IPR029044">
    <property type="entry name" value="Nucleotide-diphossugar_trans"/>
</dbReference>
<dbReference type="AlphaFoldDB" id="A0A495JUV4"/>
<reference evidence="1 2" key="1">
    <citation type="submission" date="2018-10" db="EMBL/GenBank/DDBJ databases">
        <title>Sequencing the genomes of 1000 actinobacteria strains.</title>
        <authorList>
            <person name="Klenk H.-P."/>
        </authorList>
    </citation>
    <scope>NUCLEOTIDE SEQUENCE [LARGE SCALE GENOMIC DNA]</scope>
    <source>
        <strain evidence="1 2">DSM 45175</strain>
    </source>
</reference>
<gene>
    <name evidence="1" type="ORF">BDK92_7266</name>
</gene>
<protein>
    <submittedName>
        <fullName evidence="1">Glycosyl transferase family 2</fullName>
    </submittedName>
</protein>
<dbReference type="SUPFAM" id="SSF53448">
    <property type="entry name" value="Nucleotide-diphospho-sugar transferases"/>
    <property type="match status" value="1"/>
</dbReference>
<keyword evidence="2" id="KW-1185">Reference proteome</keyword>